<dbReference type="PANTHER" id="PTHR30386:SF18">
    <property type="entry name" value="INNER MEMBRANE PROTEIN YIAV-RELATED"/>
    <property type="match status" value="1"/>
</dbReference>
<feature type="coiled-coil region" evidence="1">
    <location>
        <begin position="171"/>
        <end position="250"/>
    </location>
</feature>
<dbReference type="PANTHER" id="PTHR30386">
    <property type="entry name" value="MEMBRANE FUSION SUBUNIT OF EMRAB-TOLC MULTIDRUG EFFLUX PUMP"/>
    <property type="match status" value="1"/>
</dbReference>
<evidence type="ECO:0000259" key="2">
    <source>
        <dbReference type="Pfam" id="PF25876"/>
    </source>
</evidence>
<dbReference type="Pfam" id="PF25876">
    <property type="entry name" value="HH_MFP_RND"/>
    <property type="match status" value="1"/>
</dbReference>
<sequence>MAVKEEFSSVQRMEMVSQVVRLQRDAALSGFARVGAVVLLGIGMLASVVGCRDSGPALARELPRPVSVMELTLSMPDTNFVASGRVKSWKTEAIGFEVPGRIDWVLEPGKNVAGRIEDADGRVIDAGTPLARLDPDRYIVAVESAKAQLEVARRDQIVAEIRIDESLPASIESVRSDMKLAEIELERARQLKRQNAISEAEYDAASNRLTTARTQVSAVKAELKQADAELQSAKARVSVAVQAVNDAERDLADTTLHGAYRGQISKVDVVPGSVVSAGTPVLTLQMMDPIKVELEVSDEVSRELQRRHQVPVSFTDARGVRQTVPGMIHVIDPSADSATRTFTVTLLILNSQYSPQLPAQVRDRVVAMTEDIWPLDINSIIGVSALSRDAGSQPEPGLHLVEEDAIETDDEGSFVWLISNSRLRDPLPEVLQLERQRVELMDLRVPYLGNWVFRQVRFLNKDLPGDSVLAGELKFASPEDREQWSQTDAVYTSGPQWLLRPGDLVQVNLGESDNTPGLRVPAEAIVEESGKTFVVRVEKSGEGWVARKIEVTLPDTGMLDSSALMRIASDELKEGDQIVVGGVHYLDDGEAVAISSTETRRQQHLGGSL</sequence>
<proteinExistence type="predicted"/>
<dbReference type="SUPFAM" id="SSF111369">
    <property type="entry name" value="HlyD-like secretion proteins"/>
    <property type="match status" value="1"/>
</dbReference>
<evidence type="ECO:0000313" key="4">
    <source>
        <dbReference type="Proteomes" id="UP001158067"/>
    </source>
</evidence>
<organism evidence="3 4">
    <name type="scientific">Neorhodopirellula lusitana</name>
    <dbReference type="NCBI Taxonomy" id="445327"/>
    <lineage>
        <taxon>Bacteria</taxon>
        <taxon>Pseudomonadati</taxon>
        <taxon>Planctomycetota</taxon>
        <taxon>Planctomycetia</taxon>
        <taxon>Pirellulales</taxon>
        <taxon>Pirellulaceae</taxon>
        <taxon>Neorhodopirellula</taxon>
    </lineage>
</organism>
<protein>
    <submittedName>
        <fullName evidence="3">HlyD family secretion protein</fullName>
    </submittedName>
</protein>
<dbReference type="InterPro" id="IPR050739">
    <property type="entry name" value="MFP"/>
</dbReference>
<evidence type="ECO:0000256" key="1">
    <source>
        <dbReference type="SAM" id="Coils"/>
    </source>
</evidence>
<dbReference type="Gene3D" id="2.40.420.20">
    <property type="match status" value="1"/>
</dbReference>
<dbReference type="Gene3D" id="2.40.30.170">
    <property type="match status" value="1"/>
</dbReference>
<reference evidence="3 4" key="1">
    <citation type="submission" date="2017-05" db="EMBL/GenBank/DDBJ databases">
        <authorList>
            <person name="Varghese N."/>
            <person name="Submissions S."/>
        </authorList>
    </citation>
    <scope>NUCLEOTIDE SEQUENCE [LARGE SCALE GENOMIC DNA]</scope>
    <source>
        <strain evidence="3 4">DSM 25457</strain>
    </source>
</reference>
<comment type="caution">
    <text evidence="3">The sequence shown here is derived from an EMBL/GenBank/DDBJ whole genome shotgun (WGS) entry which is preliminary data.</text>
</comment>
<keyword evidence="1" id="KW-0175">Coiled coil</keyword>
<keyword evidence="4" id="KW-1185">Reference proteome</keyword>
<feature type="domain" description="Multidrug resistance protein MdtA-like alpha-helical hairpin" evidence="2">
    <location>
        <begin position="174"/>
        <end position="234"/>
    </location>
</feature>
<dbReference type="Gene3D" id="2.40.50.100">
    <property type="match status" value="1"/>
</dbReference>
<dbReference type="Gene3D" id="1.10.287.470">
    <property type="entry name" value="Helix hairpin bin"/>
    <property type="match status" value="1"/>
</dbReference>
<dbReference type="Proteomes" id="UP001158067">
    <property type="component" value="Unassembled WGS sequence"/>
</dbReference>
<dbReference type="EMBL" id="FXUG01000012">
    <property type="protein sequence ID" value="SMP69563.1"/>
    <property type="molecule type" value="Genomic_DNA"/>
</dbReference>
<name>A0ABY1QF61_9BACT</name>
<dbReference type="RefSeq" id="WP_283434197.1">
    <property type="nucleotide sequence ID" value="NZ_FXUG01000012.1"/>
</dbReference>
<accession>A0ABY1QF61</accession>
<dbReference type="InterPro" id="IPR058624">
    <property type="entry name" value="MdtA-like_HH"/>
</dbReference>
<evidence type="ECO:0000313" key="3">
    <source>
        <dbReference type="EMBL" id="SMP69563.1"/>
    </source>
</evidence>
<gene>
    <name evidence="3" type="ORF">SAMN06265222_11260</name>
</gene>